<dbReference type="Proteomes" id="UP000593567">
    <property type="component" value="Unassembled WGS sequence"/>
</dbReference>
<feature type="compositionally biased region" description="Low complexity" evidence="1">
    <location>
        <begin position="216"/>
        <end position="225"/>
    </location>
</feature>
<protein>
    <submittedName>
        <fullName evidence="2">Uncharacterized protein</fullName>
    </submittedName>
</protein>
<comment type="caution">
    <text evidence="2">The sequence shown here is derived from an EMBL/GenBank/DDBJ whole genome shotgun (WGS) entry which is preliminary data.</text>
</comment>
<feature type="region of interest" description="Disordered" evidence="1">
    <location>
        <begin position="216"/>
        <end position="236"/>
    </location>
</feature>
<feature type="region of interest" description="Disordered" evidence="1">
    <location>
        <begin position="517"/>
        <end position="576"/>
    </location>
</feature>
<gene>
    <name evidence="2" type="ORF">EB796_022409</name>
</gene>
<organism evidence="2 3">
    <name type="scientific">Bugula neritina</name>
    <name type="common">Brown bryozoan</name>
    <name type="synonym">Sertularia neritina</name>
    <dbReference type="NCBI Taxonomy" id="10212"/>
    <lineage>
        <taxon>Eukaryota</taxon>
        <taxon>Metazoa</taxon>
        <taxon>Spiralia</taxon>
        <taxon>Lophotrochozoa</taxon>
        <taxon>Bryozoa</taxon>
        <taxon>Gymnolaemata</taxon>
        <taxon>Cheilostomatida</taxon>
        <taxon>Flustrina</taxon>
        <taxon>Buguloidea</taxon>
        <taxon>Bugulidae</taxon>
        <taxon>Bugula</taxon>
    </lineage>
</organism>
<sequence>MEVNKINKFSNKNKALKTLRSYAQRHEVGWKIKTNRRADTKWKEKHSELYKNSLVSPGLASCTSWSCEGKGENDINGLSTNFILWLEREKEKYLLDDLPNGSVGDIIRLQLTCKSQISKEVGTELQTSHDITSQALTEKTDNTLPSIVLDSASEPVNLKNRLTNATHLLQPSYKLYAKSSSPVPKTRNDDGANLKKIGSYADNAIRAAKVRDTTNNATIDTTNDTSNLSVTGDNSKPYLSTENKEDHSFKLSQDEQVDRQSVHQNDDVIKEIKSTPKFKLLKPFSSSLKDQNTSIVGNSKIRTADEILKHISNIAINLNLGNGLETSGEQKEEVTALESTAENAKSDTLTTIVAISSPSASPVTETTISKKSSHLMDSLNKEKMHLAEVKAVENQQPSASHIEDSSLISTDATQTSIEKLLLKATMPYKTLSKTVSSTQRSSTSKELDQNQLFSWETSDSIQDTTSVFKPTLQILSRDTTSSEYQFIDTKSSQDRTELTRSSSHYPTDTVKITDTTFETSQGPYAGDIDESVESSSESFENGWTDALTYDDTKVPESQSSFLTDPQSSIISNSSSK</sequence>
<accession>A0A7J7J0D4</accession>
<keyword evidence="3" id="KW-1185">Reference proteome</keyword>
<proteinExistence type="predicted"/>
<evidence type="ECO:0000313" key="2">
    <source>
        <dbReference type="EMBL" id="KAF6019287.1"/>
    </source>
</evidence>
<feature type="compositionally biased region" description="Polar residues" evidence="1">
    <location>
        <begin position="226"/>
        <end position="236"/>
    </location>
</feature>
<dbReference type="EMBL" id="VXIV02003242">
    <property type="protein sequence ID" value="KAF6019287.1"/>
    <property type="molecule type" value="Genomic_DNA"/>
</dbReference>
<name>A0A7J7J0D4_BUGNE</name>
<dbReference type="AlphaFoldDB" id="A0A7J7J0D4"/>
<feature type="compositionally biased region" description="Low complexity" evidence="1">
    <location>
        <begin position="567"/>
        <end position="576"/>
    </location>
</feature>
<evidence type="ECO:0000256" key="1">
    <source>
        <dbReference type="SAM" id="MobiDB-lite"/>
    </source>
</evidence>
<evidence type="ECO:0000313" key="3">
    <source>
        <dbReference type="Proteomes" id="UP000593567"/>
    </source>
</evidence>
<feature type="compositionally biased region" description="Polar residues" evidence="1">
    <location>
        <begin position="555"/>
        <end position="566"/>
    </location>
</feature>
<reference evidence="2" key="1">
    <citation type="submission" date="2020-06" db="EMBL/GenBank/DDBJ databases">
        <title>Draft genome of Bugula neritina, a colonial animal packing powerful symbionts and potential medicines.</title>
        <authorList>
            <person name="Rayko M."/>
        </authorList>
    </citation>
    <scope>NUCLEOTIDE SEQUENCE [LARGE SCALE GENOMIC DNA]</scope>
    <source>
        <strain evidence="2">Kwan_BN1</strain>
    </source>
</reference>